<gene>
    <name evidence="3" type="ordered locus">Plav_0345</name>
</gene>
<name>A7HPY5_PARL1</name>
<dbReference type="KEGG" id="pla:Plav_0345"/>
<dbReference type="HOGENOM" id="CLU_1833267_0_0_5"/>
<keyword evidence="2" id="KW-0732">Signal</keyword>
<keyword evidence="4" id="KW-1185">Reference proteome</keyword>
<feature type="region of interest" description="Disordered" evidence="1">
    <location>
        <begin position="34"/>
        <end position="60"/>
    </location>
</feature>
<evidence type="ECO:0008006" key="5">
    <source>
        <dbReference type="Google" id="ProtNLM"/>
    </source>
</evidence>
<evidence type="ECO:0000313" key="4">
    <source>
        <dbReference type="Proteomes" id="UP000006377"/>
    </source>
</evidence>
<feature type="signal peptide" evidence="2">
    <location>
        <begin position="1"/>
        <end position="32"/>
    </location>
</feature>
<sequence>MKRFRAPVSALYVLSVIFVALGHCWPASPANAAPAPAASVSHEHDEAVAHGSHGQPDGISAEGCLGDETACAIAISSPALLPAPTSLPDPLSKIVVLTSAATPAFAAPAGAFTPRGPPDRRTHSLHSYAEAFARTGRLLI</sequence>
<evidence type="ECO:0000313" key="3">
    <source>
        <dbReference type="EMBL" id="ABS61968.1"/>
    </source>
</evidence>
<reference evidence="3 4" key="1">
    <citation type="journal article" date="2011" name="Stand. Genomic Sci.">
        <title>Complete genome sequence of Parvibaculum lavamentivorans type strain (DS-1(T)).</title>
        <authorList>
            <person name="Schleheck D."/>
            <person name="Weiss M."/>
            <person name="Pitluck S."/>
            <person name="Bruce D."/>
            <person name="Land M.L."/>
            <person name="Han S."/>
            <person name="Saunders E."/>
            <person name="Tapia R."/>
            <person name="Detter C."/>
            <person name="Brettin T."/>
            <person name="Han J."/>
            <person name="Woyke T."/>
            <person name="Goodwin L."/>
            <person name="Pennacchio L."/>
            <person name="Nolan M."/>
            <person name="Cook A.M."/>
            <person name="Kjelleberg S."/>
            <person name="Thomas T."/>
        </authorList>
    </citation>
    <scope>NUCLEOTIDE SEQUENCE [LARGE SCALE GENOMIC DNA]</scope>
    <source>
        <strain evidence="4">DS-1 / DSM 13023 / NCIMB 13966</strain>
    </source>
</reference>
<accession>A7HPY5</accession>
<organism evidence="3 4">
    <name type="scientific">Parvibaculum lavamentivorans (strain DS-1 / DSM 13023 / NCIMB 13966)</name>
    <dbReference type="NCBI Taxonomy" id="402881"/>
    <lineage>
        <taxon>Bacteria</taxon>
        <taxon>Pseudomonadati</taxon>
        <taxon>Pseudomonadota</taxon>
        <taxon>Alphaproteobacteria</taxon>
        <taxon>Hyphomicrobiales</taxon>
        <taxon>Parvibaculaceae</taxon>
        <taxon>Parvibaculum</taxon>
    </lineage>
</organism>
<dbReference type="RefSeq" id="WP_011995259.1">
    <property type="nucleotide sequence ID" value="NC_009719.1"/>
</dbReference>
<protein>
    <recommendedName>
        <fullName evidence="5">Lipoprotein</fullName>
    </recommendedName>
</protein>
<dbReference type="STRING" id="402881.Plav_0345"/>
<dbReference type="AlphaFoldDB" id="A7HPY5"/>
<dbReference type="EMBL" id="CP000774">
    <property type="protein sequence ID" value="ABS61968.1"/>
    <property type="molecule type" value="Genomic_DNA"/>
</dbReference>
<evidence type="ECO:0000256" key="2">
    <source>
        <dbReference type="SAM" id="SignalP"/>
    </source>
</evidence>
<feature type="chain" id="PRO_5002709537" description="Lipoprotein" evidence="2">
    <location>
        <begin position="33"/>
        <end position="140"/>
    </location>
</feature>
<dbReference type="Proteomes" id="UP000006377">
    <property type="component" value="Chromosome"/>
</dbReference>
<evidence type="ECO:0000256" key="1">
    <source>
        <dbReference type="SAM" id="MobiDB-lite"/>
    </source>
</evidence>
<proteinExistence type="predicted"/>